<dbReference type="GO" id="GO:0005737">
    <property type="term" value="C:cytoplasm"/>
    <property type="evidence" value="ECO:0007669"/>
    <property type="project" value="TreeGrafter"/>
</dbReference>
<accession>A0AAV5T3X9</accession>
<keyword evidence="1" id="KW-0819">tRNA processing</keyword>
<protein>
    <recommendedName>
        <fullName evidence="4">CMP/dCMP-type deaminase domain-containing protein</fullName>
    </recommendedName>
</protein>
<organism evidence="5 6">
    <name type="scientific">Pristionchus entomophagus</name>
    <dbReference type="NCBI Taxonomy" id="358040"/>
    <lineage>
        <taxon>Eukaryota</taxon>
        <taxon>Metazoa</taxon>
        <taxon>Ecdysozoa</taxon>
        <taxon>Nematoda</taxon>
        <taxon>Chromadorea</taxon>
        <taxon>Rhabditida</taxon>
        <taxon>Rhabditina</taxon>
        <taxon>Diplogasteromorpha</taxon>
        <taxon>Diplogasteroidea</taxon>
        <taxon>Neodiplogasteridae</taxon>
        <taxon>Pristionchus</taxon>
    </lineage>
</organism>
<evidence type="ECO:0000313" key="6">
    <source>
        <dbReference type="Proteomes" id="UP001432027"/>
    </source>
</evidence>
<dbReference type="PROSITE" id="PS51747">
    <property type="entry name" value="CYT_DCMP_DEAMINASES_2"/>
    <property type="match status" value="1"/>
</dbReference>
<dbReference type="GO" id="GO:0008033">
    <property type="term" value="P:tRNA processing"/>
    <property type="evidence" value="ECO:0007669"/>
    <property type="project" value="UniProtKB-KW"/>
</dbReference>
<proteinExistence type="inferred from homology"/>
<feature type="non-terminal residue" evidence="5">
    <location>
        <position position="1"/>
    </location>
</feature>
<evidence type="ECO:0000256" key="2">
    <source>
        <dbReference type="ARBA" id="ARBA00038160"/>
    </source>
</evidence>
<sequence length="399" mass="43647">LRMKLAECADASDGPSTSAAPQHTNFSVRVILSEAETSEEVPLERVYVLTVKDRRSFSSVLPLLPPLPERLTHLKRINGERVVVCAYDGDETIPDLEEYGRLSECFVPKEKPLTRRQFDWAKERWPTAFHPNKELESLLSASTDSSLLSSIRDFLPVLRATRPTCVVVRRGQQVASGTQGGGIVAHASLRAVRALAAAHRNAMARAKAAMAAVTRKRSQPGAASPRLLVADCAASAAAAAEGGEERIVVPPLSSLDYLATGADVFLTLEPCAMCAMALVHARAARVFFAKRTTNGVLASREPARLSENYGCLTEEKSWQLHLEPLLNHHYRVFEVIFDDQTEEQKQNGESNGQEEEEGARCGALIGGGQVVDREESIEVDDMDRGDGAQWEDEGEEEND</sequence>
<feature type="non-terminal residue" evidence="5">
    <location>
        <position position="399"/>
    </location>
</feature>
<evidence type="ECO:0000256" key="3">
    <source>
        <dbReference type="SAM" id="MobiDB-lite"/>
    </source>
</evidence>
<dbReference type="Gene3D" id="3.40.140.10">
    <property type="entry name" value="Cytidine Deaminase, domain 2"/>
    <property type="match status" value="1"/>
</dbReference>
<evidence type="ECO:0000259" key="4">
    <source>
        <dbReference type="PROSITE" id="PS51747"/>
    </source>
</evidence>
<dbReference type="PANTHER" id="PTHR11079">
    <property type="entry name" value="CYTOSINE DEAMINASE FAMILY MEMBER"/>
    <property type="match status" value="1"/>
</dbReference>
<gene>
    <name evidence="5" type="ORF">PENTCL1PPCAC_12471</name>
</gene>
<reference evidence="5" key="1">
    <citation type="submission" date="2023-10" db="EMBL/GenBank/DDBJ databases">
        <title>Genome assembly of Pristionchus species.</title>
        <authorList>
            <person name="Yoshida K."/>
            <person name="Sommer R.J."/>
        </authorList>
    </citation>
    <scope>NUCLEOTIDE SEQUENCE</scope>
    <source>
        <strain evidence="5">RS0144</strain>
    </source>
</reference>
<dbReference type="InterPro" id="IPR002125">
    <property type="entry name" value="CMP_dCMP_dom"/>
</dbReference>
<evidence type="ECO:0000256" key="1">
    <source>
        <dbReference type="ARBA" id="ARBA00022694"/>
    </source>
</evidence>
<comment type="caution">
    <text evidence="5">The sequence shown here is derived from an EMBL/GenBank/DDBJ whole genome shotgun (WGS) entry which is preliminary data.</text>
</comment>
<dbReference type="GO" id="GO:0005634">
    <property type="term" value="C:nucleus"/>
    <property type="evidence" value="ECO:0007669"/>
    <property type="project" value="TreeGrafter"/>
</dbReference>
<dbReference type="InterPro" id="IPR016193">
    <property type="entry name" value="Cytidine_deaminase-like"/>
</dbReference>
<dbReference type="SUPFAM" id="SSF53927">
    <property type="entry name" value="Cytidine deaminase-like"/>
    <property type="match status" value="1"/>
</dbReference>
<dbReference type="Proteomes" id="UP001432027">
    <property type="component" value="Unassembled WGS sequence"/>
</dbReference>
<feature type="domain" description="CMP/dCMP-type deaminase" evidence="4">
    <location>
        <begin position="197"/>
        <end position="333"/>
    </location>
</feature>
<feature type="region of interest" description="Disordered" evidence="3">
    <location>
        <begin position="341"/>
        <end position="399"/>
    </location>
</feature>
<evidence type="ECO:0000313" key="5">
    <source>
        <dbReference type="EMBL" id="GMS90296.1"/>
    </source>
</evidence>
<feature type="compositionally biased region" description="Acidic residues" evidence="3">
    <location>
        <begin position="387"/>
        <end position="399"/>
    </location>
</feature>
<feature type="compositionally biased region" description="Basic and acidic residues" evidence="3">
    <location>
        <begin position="371"/>
        <end position="386"/>
    </location>
</feature>
<comment type="similarity">
    <text evidence="2">Belongs to the cytidine and deoxycytidylate deaminase family. ADAT3 subfamily.</text>
</comment>
<dbReference type="PANTHER" id="PTHR11079:SF156">
    <property type="entry name" value="INACTIVE TRNA-SPECIFIC ADENOSINE DEAMINASE-LIKE PROTEIN 3-RELATED"/>
    <property type="match status" value="1"/>
</dbReference>
<name>A0AAV5T3X9_9BILA</name>
<keyword evidence="6" id="KW-1185">Reference proteome</keyword>
<dbReference type="AlphaFoldDB" id="A0AAV5T3X9"/>
<dbReference type="GO" id="GO:0052717">
    <property type="term" value="F:tRNA-specific adenosine-34 deaminase activity"/>
    <property type="evidence" value="ECO:0007669"/>
    <property type="project" value="TreeGrafter"/>
</dbReference>
<dbReference type="EMBL" id="BTSX01000003">
    <property type="protein sequence ID" value="GMS90296.1"/>
    <property type="molecule type" value="Genomic_DNA"/>
</dbReference>